<dbReference type="AlphaFoldDB" id="A0A2X0IX50"/>
<reference evidence="1 2" key="1">
    <citation type="submission" date="2018-06" db="EMBL/GenBank/DDBJ databases">
        <title>Streptacidiphilus pinicola sp. nov., isolated from pine grove soil.</title>
        <authorList>
            <person name="Roh S.G."/>
            <person name="Park S."/>
            <person name="Kim M.-K."/>
            <person name="Yun B.-R."/>
            <person name="Park J."/>
            <person name="Kim M.J."/>
            <person name="Kim Y.S."/>
            <person name="Kim S.B."/>
        </authorList>
    </citation>
    <scope>NUCLEOTIDE SEQUENCE [LARGE SCALE GENOMIC DNA]</scope>
    <source>
        <strain evidence="1 2">MMS16-CNU450</strain>
    </source>
</reference>
<keyword evidence="2" id="KW-1185">Reference proteome</keyword>
<dbReference type="OrthoDB" id="5196941at2"/>
<dbReference type="EMBL" id="QKYN01000116">
    <property type="protein sequence ID" value="RAG82366.1"/>
    <property type="molecule type" value="Genomic_DNA"/>
</dbReference>
<comment type="caution">
    <text evidence="1">The sequence shown here is derived from an EMBL/GenBank/DDBJ whole genome shotgun (WGS) entry which is preliminary data.</text>
</comment>
<accession>A0A2X0IX50</accession>
<sequence>MSAELRQAFDEAGVPRGYYNLYDRPLTDCTWAMWPDGDGWHVFYTERGIRHPEARFDDEADVCQQLWEWLAWARKPKG</sequence>
<protein>
    <submittedName>
        <fullName evidence="1">Uncharacterized protein</fullName>
    </submittedName>
</protein>
<proteinExistence type="predicted"/>
<dbReference type="RefSeq" id="WP_111505586.1">
    <property type="nucleotide sequence ID" value="NZ_QKYN01000116.1"/>
</dbReference>
<organism evidence="1 2">
    <name type="scientific">Streptacidiphilus pinicola</name>
    <dbReference type="NCBI Taxonomy" id="2219663"/>
    <lineage>
        <taxon>Bacteria</taxon>
        <taxon>Bacillati</taxon>
        <taxon>Actinomycetota</taxon>
        <taxon>Actinomycetes</taxon>
        <taxon>Kitasatosporales</taxon>
        <taxon>Streptomycetaceae</taxon>
        <taxon>Streptacidiphilus</taxon>
    </lineage>
</organism>
<evidence type="ECO:0000313" key="1">
    <source>
        <dbReference type="EMBL" id="RAG82366.1"/>
    </source>
</evidence>
<name>A0A2X0IX50_9ACTN</name>
<gene>
    <name evidence="1" type="ORF">DN069_28045</name>
</gene>
<dbReference type="Proteomes" id="UP000248889">
    <property type="component" value="Unassembled WGS sequence"/>
</dbReference>
<evidence type="ECO:0000313" key="2">
    <source>
        <dbReference type="Proteomes" id="UP000248889"/>
    </source>
</evidence>